<proteinExistence type="inferred from homology"/>
<dbReference type="InterPro" id="IPR007554">
    <property type="entry name" value="Glycerophosphate_synth"/>
</dbReference>
<dbReference type="InterPro" id="IPR043148">
    <property type="entry name" value="TagF_C"/>
</dbReference>
<evidence type="ECO:0000256" key="4">
    <source>
        <dbReference type="ARBA" id="ARBA00022679"/>
    </source>
</evidence>
<comment type="similarity">
    <text evidence="2">Belongs to the CDP-glycerol glycerophosphotransferase family.</text>
</comment>
<evidence type="ECO:0000256" key="1">
    <source>
        <dbReference type="ARBA" id="ARBA00004202"/>
    </source>
</evidence>
<reference evidence="7" key="1">
    <citation type="submission" date="2010-02" db="EMBL/GenBank/DDBJ databases">
        <title>Complete sequence of Aciduliprofundum boonei T469.</title>
        <authorList>
            <consortium name="US DOE Joint Genome Institute"/>
            <person name="Lucas S."/>
            <person name="Copeland A."/>
            <person name="Lapidus A."/>
            <person name="Cheng J.-F."/>
            <person name="Bruce D."/>
            <person name="Goodwin L."/>
            <person name="Pitluck S."/>
            <person name="Saunders E."/>
            <person name="Detter J.C."/>
            <person name="Han C."/>
            <person name="Tapia R."/>
            <person name="Land M."/>
            <person name="Hauser L."/>
            <person name="Kyrpides N."/>
            <person name="Mikhailova N."/>
            <person name="Flores G."/>
            <person name="Reysenbach A.-L."/>
            <person name="Woyke T."/>
        </authorList>
    </citation>
    <scope>NUCLEOTIDE SEQUENCE</scope>
    <source>
        <strain evidence="7">T469</strain>
    </source>
</reference>
<evidence type="ECO:0000313" key="8">
    <source>
        <dbReference type="Proteomes" id="UP000001400"/>
    </source>
</evidence>
<keyword evidence="8" id="KW-1185">Reference proteome</keyword>
<dbReference type="PANTHER" id="PTHR37316:SF3">
    <property type="entry name" value="TEICHOIC ACID GLYCEROL-PHOSPHATE TRANSFERASE"/>
    <property type="match status" value="1"/>
</dbReference>
<dbReference type="EMBL" id="CP001941">
    <property type="protein sequence ID" value="ADD08518.1"/>
    <property type="molecule type" value="Genomic_DNA"/>
</dbReference>
<dbReference type="InterPro" id="IPR043149">
    <property type="entry name" value="TagF_N"/>
</dbReference>
<protein>
    <submittedName>
        <fullName evidence="7">CDP-glycerol:poly(Glycerophosphate) glycerophosphotransferase</fullName>
    </submittedName>
</protein>
<dbReference type="SUPFAM" id="SSF53756">
    <property type="entry name" value="UDP-Glycosyltransferase/glycogen phosphorylase"/>
    <property type="match status" value="1"/>
</dbReference>
<keyword evidence="5" id="KW-0777">Teichoic acid biosynthesis</keyword>
<keyword evidence="3" id="KW-1003">Cell membrane</keyword>
<dbReference type="InterPro" id="IPR051612">
    <property type="entry name" value="Teichoic_Acid_Biosynth"/>
</dbReference>
<dbReference type="Pfam" id="PF04464">
    <property type="entry name" value="Glyphos_transf"/>
    <property type="match status" value="1"/>
</dbReference>
<dbReference type="Gene3D" id="3.40.50.12580">
    <property type="match status" value="1"/>
</dbReference>
<dbReference type="Gene3D" id="3.40.50.11820">
    <property type="match status" value="1"/>
</dbReference>
<keyword evidence="6" id="KW-0472">Membrane</keyword>
<dbReference type="KEGG" id="abi:Aboo_0707"/>
<evidence type="ECO:0000256" key="5">
    <source>
        <dbReference type="ARBA" id="ARBA00022944"/>
    </source>
</evidence>
<dbReference type="HOGENOM" id="CLU_029598_1_0_2"/>
<dbReference type="AlphaFoldDB" id="D3TD83"/>
<comment type="subcellular location">
    <subcellularLocation>
        <location evidence="1">Cell membrane</location>
        <topology evidence="1">Peripheral membrane protein</topology>
    </subcellularLocation>
</comment>
<accession>D3TD83</accession>
<sequence length="386" mass="46340">MKDSKIAKRLIKSLNNIIPKKDIILFYSQYDYYDNPYYLYQKMRETKICEDFQCVWIVDTPDGFERVVRDGGIAIFRKNTKDMLKYITKARYFVTSVTGGAWWKSKNQIEILLDHGIPLQKKMGAYVDATIMPETWKYFDYAVTTSHFTRVLHSSFYQINPFKIIITGMPRDDIIFEIGEKYSLKLLEDALKVSIDTFEYKLFYLPTFRSFNNLYTKNQIMKIIKNDDFIKFLKINDILFVFKPHRKDEVYFRDLLKKRGIENIKILSNDVLRKNNFTINEFFKAIDILISDYSSVWIEYLLLNRPIIYYIPDIEEYRKKRGFVVEPFELWTPGDKVKDIPPLINALEGAINDPKKWEKERLWLRDVMFTYKDNKARERIIKYFWG</sequence>
<evidence type="ECO:0000256" key="6">
    <source>
        <dbReference type="ARBA" id="ARBA00023136"/>
    </source>
</evidence>
<keyword evidence="4" id="KW-0808">Transferase</keyword>
<dbReference type="GO" id="GO:0047355">
    <property type="term" value="F:CDP-glycerol glycerophosphotransferase activity"/>
    <property type="evidence" value="ECO:0007669"/>
    <property type="project" value="InterPro"/>
</dbReference>
<dbReference type="Proteomes" id="UP000001400">
    <property type="component" value="Chromosome"/>
</dbReference>
<evidence type="ECO:0000313" key="7">
    <source>
        <dbReference type="EMBL" id="ADD08518.1"/>
    </source>
</evidence>
<evidence type="ECO:0000256" key="3">
    <source>
        <dbReference type="ARBA" id="ARBA00022475"/>
    </source>
</evidence>
<organism evidence="7 8">
    <name type="scientific">Aciduliprofundum boonei (strain DSM 19572 / T469)</name>
    <dbReference type="NCBI Taxonomy" id="439481"/>
    <lineage>
        <taxon>Archaea</taxon>
        <taxon>Methanobacteriati</taxon>
        <taxon>Thermoplasmatota</taxon>
        <taxon>DHVE2 group</taxon>
        <taxon>Candidatus Aciduliprofundum</taxon>
    </lineage>
</organism>
<evidence type="ECO:0000256" key="2">
    <source>
        <dbReference type="ARBA" id="ARBA00010488"/>
    </source>
</evidence>
<name>D3TD83_ACIB4</name>
<gene>
    <name evidence="7" type="ordered locus">Aboo_0707</name>
</gene>
<dbReference type="RefSeq" id="WP_012997207.1">
    <property type="nucleotide sequence ID" value="NC_013926.1"/>
</dbReference>
<dbReference type="PANTHER" id="PTHR37316">
    <property type="entry name" value="TEICHOIC ACID GLYCEROL-PHOSPHATE PRIMASE"/>
    <property type="match status" value="1"/>
</dbReference>
<dbReference type="GeneID" id="8827653"/>
<dbReference type="GO" id="GO:0005886">
    <property type="term" value="C:plasma membrane"/>
    <property type="evidence" value="ECO:0007669"/>
    <property type="project" value="UniProtKB-SubCell"/>
</dbReference>